<sequence>MVKLEEPQDEYGYPPADSANRLNPQQSAKAVATLLDACHMGMRAVLETANAQEQQGRSTDAGSEQPAPQQSAGKAGEDSAPAAASPATSPATSQLWRCAINVATALQDASRLLAAPATYLAYTSADPSCDALLSLGELAATVMRRASLAAAATTLAARRQMEARGGEDAAVLVPGGLLIDVPAGAAPPTKAEGEGAAAGEAGSARVKAESEAPAAGGTGKGGDVEMEEAIGGAGVKPEAEAGAEAKQEQPLAADGAAAAGGWVAPSQPPDVCCLLASHGYSLLLVACEQQPESLLDSVLQQPGGAQRMQHVTSAALELAAVRITETAYCDTAQSSGQAAGGSGSSGNRTSGDGGGAHANGIGRSSKGPGTSTTTNRATATPGGAVSFQVRQLQLVALRFAELLTDDGNTQLEAKRALLPALCEALLAEPRRCVDWWGCGRPAVLSSLQQPQLAQAAPLGGGPPAAPAPSAPAPAVPVPPEADAGAGAEASAEAGAGSASGPGTGASMLPPACPSNHEAKLTTCAVGMLLKNPASRATCMPLLLGCVRLPGPGGAAASQGLPPPPSAPGAAAPQQLQCPGQFPPGYLGGYLPQQQGLLPPGQQPGQPQPQPNWSAFGDNFRTERFMAVGTGDEREELYVGGRGRGYKKTRVLNPEAHGVDCDAVGLVTTAMATSLEYAVLMCKLLANASVGAPPVPLDEAADAGANSDPAAAGATEPGAQREQPAPQQEPKPEDGAGGVEVKAEPGGEEAKAGAAAGAKPGRQDLHLLPLASAFRRMLEDRYLKGQQAQQDQKVAGASSAEGSSEGEAALAALDAQALLPPGELALYAAIERVAVNLAAVLSLLQPVCPNGGQDIRASLAVLHLPTLRWPRMSVRLPQLLGVEDVELLLGVAEDLCTTTGAFSKRLQELRRQRHAERRRIRERYQLPKKQPKGHRRGEDGTSMPQLTRLLRRGAACPVGQSDSEDEAAAEQARAASGLNGLAARAPGGQPGGAHLKQTHVQHQQQRYMQQHHMQQQQLQGSRPGLSGPAGALPYGGMAGVPMAPSGPAAAVHMQQQQYQLQQQQQQQQLKRPRVSEEGAAGMAGPRGFDPAAGRRTSGSGQASGHQQVQPQQQQPAPRLSNGGGGGGILMASMASMAAAAAATGGGSGGGGGGGPTSLPRFPAAGGPAGLPSHPSGGGPMGGGPASLPSFGGGPPQGAHAGPQGSIGRTTVDDDEWIRPGPRGAAPVAPRATGPASLPRFDAPGAGGQPGQGGGGMPFHQQQQHPQQQQHQQHAHGGYPPQFAAHPGGHPPQQSGGHQQHQQQQQQQQPPQAHPQQQQQHQQQYPAGLQAALAGGPASLPMFQPGGPQQPQHQQQLQQHQQQQQQQQQYRPGPPPTQQQYYGGGGGM</sequence>
<organism evidence="2 3">
    <name type="scientific">Chlamydomonas reinhardtii</name>
    <name type="common">Chlamydomonas smithii</name>
    <dbReference type="NCBI Taxonomy" id="3055"/>
    <lineage>
        <taxon>Eukaryota</taxon>
        <taxon>Viridiplantae</taxon>
        <taxon>Chlorophyta</taxon>
        <taxon>core chlorophytes</taxon>
        <taxon>Chlorophyceae</taxon>
        <taxon>CS clade</taxon>
        <taxon>Chlamydomonadales</taxon>
        <taxon>Chlamydomonadaceae</taxon>
        <taxon>Chlamydomonas</taxon>
    </lineage>
</organism>
<feature type="compositionally biased region" description="Low complexity" evidence="1">
    <location>
        <begin position="358"/>
        <end position="382"/>
    </location>
</feature>
<feature type="compositionally biased region" description="Low complexity" evidence="1">
    <location>
        <begin position="1217"/>
        <end position="1234"/>
    </location>
</feature>
<dbReference type="EMBL" id="CM008962">
    <property type="protein sequence ID" value="PNW88862.1"/>
    <property type="molecule type" value="Genomic_DNA"/>
</dbReference>
<feature type="compositionally biased region" description="Polar residues" evidence="1">
    <location>
        <begin position="50"/>
        <end position="72"/>
    </location>
</feature>
<feature type="compositionally biased region" description="Polar residues" evidence="1">
    <location>
        <begin position="1095"/>
        <end position="1104"/>
    </location>
</feature>
<feature type="region of interest" description="Disordered" evidence="1">
    <location>
        <begin position="454"/>
        <end position="510"/>
    </location>
</feature>
<feature type="compositionally biased region" description="Low complexity" evidence="1">
    <location>
        <begin position="968"/>
        <end position="986"/>
    </location>
</feature>
<feature type="region of interest" description="Disordered" evidence="1">
    <location>
        <begin position="698"/>
        <end position="758"/>
    </location>
</feature>
<name>A0A2K3E7V7_CHLRE</name>
<dbReference type="OrthoDB" id="543815at2759"/>
<feature type="compositionally biased region" description="Pro residues" evidence="1">
    <location>
        <begin position="463"/>
        <end position="479"/>
    </location>
</feature>
<protein>
    <submittedName>
        <fullName evidence="2">Uncharacterized protein</fullName>
    </submittedName>
</protein>
<feature type="compositionally biased region" description="Gly residues" evidence="1">
    <location>
        <begin position="1142"/>
        <end position="1154"/>
    </location>
</feature>
<dbReference type="GeneID" id="5715697"/>
<feature type="region of interest" description="Disordered" evidence="1">
    <location>
        <begin position="912"/>
        <end position="1126"/>
    </location>
</feature>
<feature type="compositionally biased region" description="Low complexity" evidence="1">
    <location>
        <begin position="1161"/>
        <end position="1173"/>
    </location>
</feature>
<feature type="region of interest" description="Disordered" evidence="1">
    <location>
        <begin position="553"/>
        <end position="616"/>
    </location>
</feature>
<feature type="compositionally biased region" description="Low complexity" evidence="1">
    <location>
        <begin position="997"/>
        <end position="1018"/>
    </location>
</feature>
<feature type="region of interest" description="Disordered" evidence="1">
    <location>
        <begin position="184"/>
        <end position="225"/>
    </location>
</feature>
<dbReference type="Gramene" id="PNW88862">
    <property type="protein sequence ID" value="PNW88862"/>
    <property type="gene ID" value="CHLRE_01g048100v5"/>
</dbReference>
<feature type="compositionally biased region" description="Low complexity" evidence="1">
    <location>
        <begin position="184"/>
        <end position="204"/>
    </location>
</feature>
<evidence type="ECO:0000313" key="3">
    <source>
        <dbReference type="Proteomes" id="UP000006906"/>
    </source>
</evidence>
<gene>
    <name evidence="2" type="ORF">CHLRE_01g048100v5</name>
</gene>
<feature type="compositionally biased region" description="Low complexity" evidence="1">
    <location>
        <begin position="480"/>
        <end position="496"/>
    </location>
</feature>
<proteinExistence type="predicted"/>
<accession>A0A2K3E7V7</accession>
<feature type="region of interest" description="Disordered" evidence="1">
    <location>
        <begin position="1"/>
        <end position="25"/>
    </location>
</feature>
<feature type="compositionally biased region" description="Gly residues" evidence="1">
    <location>
        <begin position="1243"/>
        <end position="1255"/>
    </location>
</feature>
<feature type="compositionally biased region" description="Low complexity" evidence="1">
    <location>
        <begin position="1105"/>
        <end position="1116"/>
    </location>
</feature>
<keyword evidence="3" id="KW-1185">Reference proteome</keyword>
<reference evidence="2 3" key="1">
    <citation type="journal article" date="2007" name="Science">
        <title>The Chlamydomonas genome reveals the evolution of key animal and plant functions.</title>
        <authorList>
            <person name="Merchant S.S."/>
            <person name="Prochnik S.E."/>
            <person name="Vallon O."/>
            <person name="Harris E.H."/>
            <person name="Karpowicz S.J."/>
            <person name="Witman G.B."/>
            <person name="Terry A."/>
            <person name="Salamov A."/>
            <person name="Fritz-Laylin L.K."/>
            <person name="Marechal-Drouard L."/>
            <person name="Marshall W.F."/>
            <person name="Qu L.H."/>
            <person name="Nelson D.R."/>
            <person name="Sanderfoot A.A."/>
            <person name="Spalding M.H."/>
            <person name="Kapitonov V.V."/>
            <person name="Ren Q."/>
            <person name="Ferris P."/>
            <person name="Lindquist E."/>
            <person name="Shapiro H."/>
            <person name="Lucas S.M."/>
            <person name="Grimwood J."/>
            <person name="Schmutz J."/>
            <person name="Cardol P."/>
            <person name="Cerutti H."/>
            <person name="Chanfreau G."/>
            <person name="Chen C.L."/>
            <person name="Cognat V."/>
            <person name="Croft M.T."/>
            <person name="Dent R."/>
            <person name="Dutcher S."/>
            <person name="Fernandez E."/>
            <person name="Fukuzawa H."/>
            <person name="Gonzalez-Ballester D."/>
            <person name="Gonzalez-Halphen D."/>
            <person name="Hallmann A."/>
            <person name="Hanikenne M."/>
            <person name="Hippler M."/>
            <person name="Inwood W."/>
            <person name="Jabbari K."/>
            <person name="Kalanon M."/>
            <person name="Kuras R."/>
            <person name="Lefebvre P.A."/>
            <person name="Lemaire S.D."/>
            <person name="Lobanov A.V."/>
            <person name="Lohr M."/>
            <person name="Manuell A."/>
            <person name="Meier I."/>
            <person name="Mets L."/>
            <person name="Mittag M."/>
            <person name="Mittelmeier T."/>
            <person name="Moroney J.V."/>
            <person name="Moseley J."/>
            <person name="Napoli C."/>
            <person name="Nedelcu A.M."/>
            <person name="Niyogi K."/>
            <person name="Novoselov S.V."/>
            <person name="Paulsen I.T."/>
            <person name="Pazour G."/>
            <person name="Purton S."/>
            <person name="Ral J.P."/>
            <person name="Riano-Pachon D.M."/>
            <person name="Riekhof W."/>
            <person name="Rymarquis L."/>
            <person name="Schroda M."/>
            <person name="Stern D."/>
            <person name="Umen J."/>
            <person name="Willows R."/>
            <person name="Wilson N."/>
            <person name="Zimmer S.L."/>
            <person name="Allmer J."/>
            <person name="Balk J."/>
            <person name="Bisova K."/>
            <person name="Chen C.J."/>
            <person name="Elias M."/>
            <person name="Gendler K."/>
            <person name="Hauser C."/>
            <person name="Lamb M.R."/>
            <person name="Ledford H."/>
            <person name="Long J.C."/>
            <person name="Minagawa J."/>
            <person name="Page M.D."/>
            <person name="Pan J."/>
            <person name="Pootakham W."/>
            <person name="Roje S."/>
            <person name="Rose A."/>
            <person name="Stahlberg E."/>
            <person name="Terauchi A.M."/>
            <person name="Yang P."/>
            <person name="Ball S."/>
            <person name="Bowler C."/>
            <person name="Dieckmann C.L."/>
            <person name="Gladyshev V.N."/>
            <person name="Green P."/>
            <person name="Jorgensen R."/>
            <person name="Mayfield S."/>
            <person name="Mueller-Roeber B."/>
            <person name="Rajamani S."/>
            <person name="Sayre R.T."/>
            <person name="Brokstein P."/>
            <person name="Dubchak I."/>
            <person name="Goodstein D."/>
            <person name="Hornick L."/>
            <person name="Huang Y.W."/>
            <person name="Jhaveri J."/>
            <person name="Luo Y."/>
            <person name="Martinez D."/>
            <person name="Ngau W.C."/>
            <person name="Otillar B."/>
            <person name="Poliakov A."/>
            <person name="Porter A."/>
            <person name="Szajkowski L."/>
            <person name="Werner G."/>
            <person name="Zhou K."/>
            <person name="Grigoriev I.V."/>
            <person name="Rokhsar D.S."/>
            <person name="Grossman A.R."/>
        </authorList>
    </citation>
    <scope>NUCLEOTIDE SEQUENCE [LARGE SCALE GENOMIC DNA]</scope>
    <source>
        <strain evidence="3">CC-503</strain>
    </source>
</reference>
<dbReference type="RefSeq" id="XP_042928829.1">
    <property type="nucleotide sequence ID" value="XM_043058915.1"/>
</dbReference>
<feature type="region of interest" description="Disordered" evidence="1">
    <location>
        <begin position="333"/>
        <end position="382"/>
    </location>
</feature>
<feature type="compositionally biased region" description="Low complexity" evidence="1">
    <location>
        <begin position="79"/>
        <end position="88"/>
    </location>
</feature>
<dbReference type="OMA" id="DNFRTER"/>
<feature type="compositionally biased region" description="Low complexity" evidence="1">
    <location>
        <begin position="567"/>
        <end position="604"/>
    </location>
</feature>
<feature type="compositionally biased region" description="Basic and acidic residues" evidence="1">
    <location>
        <begin position="740"/>
        <end position="750"/>
    </location>
</feature>
<feature type="compositionally biased region" description="Low complexity" evidence="1">
    <location>
        <begin position="1256"/>
        <end position="1369"/>
    </location>
</feature>
<evidence type="ECO:0000256" key="1">
    <source>
        <dbReference type="SAM" id="MobiDB-lite"/>
    </source>
</evidence>
<dbReference type="KEGG" id="cre:CHLRE_01g048100v5"/>
<dbReference type="ExpressionAtlas" id="A0A2K3E7V7">
    <property type="expression patterns" value="baseline and differential"/>
</dbReference>
<dbReference type="Proteomes" id="UP000006906">
    <property type="component" value="Chromosome 1"/>
</dbReference>
<evidence type="ECO:0000313" key="2">
    <source>
        <dbReference type="EMBL" id="PNW88862.1"/>
    </source>
</evidence>
<feature type="compositionally biased region" description="Low complexity" evidence="1">
    <location>
        <begin position="1053"/>
        <end position="1068"/>
    </location>
</feature>
<feature type="compositionally biased region" description="Low complexity" evidence="1">
    <location>
        <begin position="701"/>
        <end position="727"/>
    </location>
</feature>
<feature type="region of interest" description="Disordered" evidence="1">
    <location>
        <begin position="50"/>
        <end position="88"/>
    </location>
</feature>
<feature type="region of interest" description="Disordered" evidence="1">
    <location>
        <begin position="1140"/>
        <end position="1386"/>
    </location>
</feature>
<dbReference type="InParanoid" id="A0A2K3E7V7"/>
<feature type="compositionally biased region" description="Gly residues" evidence="1">
    <location>
        <begin position="1174"/>
        <end position="1194"/>
    </location>
</feature>